<evidence type="ECO:0000313" key="3">
    <source>
        <dbReference type="EMBL" id="KOF13194.1"/>
    </source>
</evidence>
<feature type="domain" description="DUF1330" evidence="2">
    <location>
        <begin position="32"/>
        <end position="123"/>
    </location>
</feature>
<dbReference type="EMBL" id="LGAP01000041">
    <property type="protein sequence ID" value="KOF13194.1"/>
    <property type="molecule type" value="Genomic_DNA"/>
</dbReference>
<dbReference type="SUPFAM" id="SSF54909">
    <property type="entry name" value="Dimeric alpha+beta barrel"/>
    <property type="match status" value="1"/>
</dbReference>
<sequence length="129" mass="14256">MNKFLITAITALTLTVSSVAFAQDTAKAPTRAYMIGNYDIRDEAGFQKYIEAAAPLVRQYGGRVIVYNPGAKPIVEGEPRSVIAIAEFPSLAEAERYYNSPEYIAARKFFTDSTEGWRIITEGADLPQQ</sequence>
<dbReference type="OrthoDB" id="9806380at2"/>
<gene>
    <name evidence="3" type="ORF">AC244_32135</name>
</gene>
<organism evidence="3 4">
    <name type="scientific">Ensifer adhaerens</name>
    <name type="common">Sinorhizobium morelense</name>
    <dbReference type="NCBI Taxonomy" id="106592"/>
    <lineage>
        <taxon>Bacteria</taxon>
        <taxon>Pseudomonadati</taxon>
        <taxon>Pseudomonadota</taxon>
        <taxon>Alphaproteobacteria</taxon>
        <taxon>Hyphomicrobiales</taxon>
        <taxon>Rhizobiaceae</taxon>
        <taxon>Sinorhizobium/Ensifer group</taxon>
        <taxon>Ensifer</taxon>
    </lineage>
</organism>
<dbReference type="RefSeq" id="WP_053252876.1">
    <property type="nucleotide sequence ID" value="NZ_LGAP01000041.1"/>
</dbReference>
<reference evidence="4" key="1">
    <citation type="submission" date="2015-07" db="EMBL/GenBank/DDBJ databases">
        <title>Whole genome sequence of an Ensifer adhaerens strain isolated from a cave pool in the Wind Cave National Park.</title>
        <authorList>
            <person name="Eng W.W.H."/>
            <person name="Gan H.M."/>
            <person name="Barton H.A."/>
            <person name="Savka M.A."/>
        </authorList>
    </citation>
    <scope>NUCLEOTIDE SEQUENCE [LARGE SCALE GENOMIC DNA]</scope>
    <source>
        <strain evidence="4">SD006</strain>
    </source>
</reference>
<dbReference type="PANTHER" id="PTHR41521:SF4">
    <property type="entry name" value="BLR0684 PROTEIN"/>
    <property type="match status" value="1"/>
</dbReference>
<dbReference type="Proteomes" id="UP000037425">
    <property type="component" value="Unassembled WGS sequence"/>
</dbReference>
<proteinExistence type="predicted"/>
<feature type="chain" id="PRO_5005581187" description="DUF1330 domain-containing protein" evidence="1">
    <location>
        <begin position="23"/>
        <end position="129"/>
    </location>
</feature>
<dbReference type="AlphaFoldDB" id="A0A0L8BF05"/>
<name>A0A0L8BF05_ENSAD</name>
<keyword evidence="1" id="KW-0732">Signal</keyword>
<dbReference type="PANTHER" id="PTHR41521">
    <property type="match status" value="1"/>
</dbReference>
<evidence type="ECO:0000259" key="2">
    <source>
        <dbReference type="Pfam" id="PF07045"/>
    </source>
</evidence>
<protein>
    <recommendedName>
        <fullName evidence="2">DUF1330 domain-containing protein</fullName>
    </recommendedName>
</protein>
<dbReference type="PATRIC" id="fig|106592.7.peg.5889"/>
<dbReference type="Gene3D" id="3.30.70.100">
    <property type="match status" value="1"/>
</dbReference>
<evidence type="ECO:0000313" key="4">
    <source>
        <dbReference type="Proteomes" id="UP000037425"/>
    </source>
</evidence>
<comment type="caution">
    <text evidence="3">The sequence shown here is derived from an EMBL/GenBank/DDBJ whole genome shotgun (WGS) entry which is preliminary data.</text>
</comment>
<feature type="signal peptide" evidence="1">
    <location>
        <begin position="1"/>
        <end position="22"/>
    </location>
</feature>
<evidence type="ECO:0000256" key="1">
    <source>
        <dbReference type="SAM" id="SignalP"/>
    </source>
</evidence>
<accession>A0A0L8BF05</accession>
<dbReference type="InterPro" id="IPR011008">
    <property type="entry name" value="Dimeric_a/b-barrel"/>
</dbReference>
<dbReference type="Pfam" id="PF07045">
    <property type="entry name" value="DUF1330"/>
    <property type="match status" value="1"/>
</dbReference>
<dbReference type="InterPro" id="IPR010753">
    <property type="entry name" value="DUF1330"/>
</dbReference>